<evidence type="ECO:0000313" key="7">
    <source>
        <dbReference type="Proteomes" id="UP001595445"/>
    </source>
</evidence>
<dbReference type="RefSeq" id="WP_197642817.1">
    <property type="nucleotide sequence ID" value="NZ_JAEACP010000006.1"/>
</dbReference>
<keyword evidence="3" id="KW-0238">DNA-binding</keyword>
<keyword evidence="7" id="KW-1185">Reference proteome</keyword>
<dbReference type="InterPro" id="IPR036388">
    <property type="entry name" value="WH-like_DNA-bd_sf"/>
</dbReference>
<dbReference type="Gene3D" id="1.10.10.10">
    <property type="entry name" value="Winged helix-like DNA-binding domain superfamily/Winged helix DNA-binding domain"/>
    <property type="match status" value="1"/>
</dbReference>
<dbReference type="Pfam" id="PF03466">
    <property type="entry name" value="LysR_substrate"/>
    <property type="match status" value="1"/>
</dbReference>
<evidence type="ECO:0000256" key="1">
    <source>
        <dbReference type="ARBA" id="ARBA00009437"/>
    </source>
</evidence>
<dbReference type="PANTHER" id="PTHR30126:SF94">
    <property type="entry name" value="LYSR FAMILY TRANSCRIPTIONAL REGULATOR"/>
    <property type="match status" value="1"/>
</dbReference>
<organism evidence="6 7">
    <name type="scientific">Tabrizicola soli</name>
    <dbReference type="NCBI Taxonomy" id="2185115"/>
    <lineage>
        <taxon>Bacteria</taxon>
        <taxon>Pseudomonadati</taxon>
        <taxon>Pseudomonadota</taxon>
        <taxon>Alphaproteobacteria</taxon>
        <taxon>Rhodobacterales</taxon>
        <taxon>Paracoccaceae</taxon>
        <taxon>Tabrizicola</taxon>
    </lineage>
</organism>
<evidence type="ECO:0000256" key="3">
    <source>
        <dbReference type="ARBA" id="ARBA00023125"/>
    </source>
</evidence>
<dbReference type="PANTHER" id="PTHR30126">
    <property type="entry name" value="HTH-TYPE TRANSCRIPTIONAL REGULATOR"/>
    <property type="match status" value="1"/>
</dbReference>
<dbReference type="InterPro" id="IPR036390">
    <property type="entry name" value="WH_DNA-bd_sf"/>
</dbReference>
<evidence type="ECO:0000313" key="6">
    <source>
        <dbReference type="EMBL" id="MFC3086934.1"/>
    </source>
</evidence>
<dbReference type="Proteomes" id="UP001595445">
    <property type="component" value="Unassembled WGS sequence"/>
</dbReference>
<dbReference type="EMBL" id="JBHRSM010000023">
    <property type="protein sequence ID" value="MFC3086934.1"/>
    <property type="molecule type" value="Genomic_DNA"/>
</dbReference>
<feature type="domain" description="HTH lysR-type" evidence="5">
    <location>
        <begin position="1"/>
        <end position="58"/>
    </location>
</feature>
<dbReference type="InterPro" id="IPR000847">
    <property type="entry name" value="LysR_HTH_N"/>
</dbReference>
<dbReference type="InterPro" id="IPR005119">
    <property type="entry name" value="LysR_subst-bd"/>
</dbReference>
<evidence type="ECO:0000259" key="5">
    <source>
        <dbReference type="PROSITE" id="PS50931"/>
    </source>
</evidence>
<dbReference type="Pfam" id="PF00126">
    <property type="entry name" value="HTH_1"/>
    <property type="match status" value="1"/>
</dbReference>
<sequence>MDTRFLETFIVIADCGSIAEAARRLNLSSAALAQRLRALEADLGHSLVVRAGRTVQPTEEGLAILEHARNLVQGARDLRAIAAGSVPSGQLRLGATATSLVGHLPRIIAGLGQRHPEVEYFIEPGSSVDLYHRVIGEELDAALMIRPRFVIPKSADWLTFRKEPLVLLAPPGSEGEDPGKLLATHRFIRYDRSQWGGQIVDKYLRDNALEVREWLELDALDAIAAMVDRGLGVAIVPDWQPPWPEGLCLRKLPLARTEVREVGVLWRTSGARLPAVRAFVAECRSLADDPAGGPVPQDEGLS</sequence>
<protein>
    <submittedName>
        <fullName evidence="6">LysR family transcriptional regulator</fullName>
    </submittedName>
</protein>
<dbReference type="CDD" id="cd08427">
    <property type="entry name" value="PBP2_LTTR_like_2"/>
    <property type="match status" value="1"/>
</dbReference>
<gene>
    <name evidence="6" type="ORF">ACFOD6_12850</name>
</gene>
<reference evidence="7" key="1">
    <citation type="journal article" date="2019" name="Int. J. Syst. Evol. Microbiol.">
        <title>The Global Catalogue of Microorganisms (GCM) 10K type strain sequencing project: providing services to taxonomists for standard genome sequencing and annotation.</title>
        <authorList>
            <consortium name="The Broad Institute Genomics Platform"/>
            <consortium name="The Broad Institute Genome Sequencing Center for Infectious Disease"/>
            <person name="Wu L."/>
            <person name="Ma J."/>
        </authorList>
    </citation>
    <scope>NUCLEOTIDE SEQUENCE [LARGE SCALE GENOMIC DNA]</scope>
    <source>
        <strain evidence="7">KCTC 62102</strain>
    </source>
</reference>
<keyword evidence="2" id="KW-0805">Transcription regulation</keyword>
<proteinExistence type="inferred from homology"/>
<evidence type="ECO:0000256" key="4">
    <source>
        <dbReference type="ARBA" id="ARBA00023163"/>
    </source>
</evidence>
<name>A0ABV7DXF2_9RHOB</name>
<keyword evidence="4" id="KW-0804">Transcription</keyword>
<evidence type="ECO:0000256" key="2">
    <source>
        <dbReference type="ARBA" id="ARBA00023015"/>
    </source>
</evidence>
<comment type="caution">
    <text evidence="6">The sequence shown here is derived from an EMBL/GenBank/DDBJ whole genome shotgun (WGS) entry which is preliminary data.</text>
</comment>
<accession>A0ABV7DXF2</accession>
<comment type="similarity">
    <text evidence="1">Belongs to the LysR transcriptional regulatory family.</text>
</comment>
<dbReference type="SUPFAM" id="SSF46785">
    <property type="entry name" value="Winged helix' DNA-binding domain"/>
    <property type="match status" value="1"/>
</dbReference>
<dbReference type="SUPFAM" id="SSF53850">
    <property type="entry name" value="Periplasmic binding protein-like II"/>
    <property type="match status" value="1"/>
</dbReference>
<dbReference type="PROSITE" id="PS50931">
    <property type="entry name" value="HTH_LYSR"/>
    <property type="match status" value="1"/>
</dbReference>
<dbReference type="Gene3D" id="3.40.190.10">
    <property type="entry name" value="Periplasmic binding protein-like II"/>
    <property type="match status" value="2"/>
</dbReference>